<keyword evidence="4" id="KW-1185">Reference proteome</keyword>
<dbReference type="GeneID" id="93622568"/>
<comment type="similarity">
    <text evidence="1">Belongs to the PITHD1 family.</text>
</comment>
<dbReference type="OrthoDB" id="2635at2759"/>
<dbReference type="GO" id="GO:0005634">
    <property type="term" value="C:nucleus"/>
    <property type="evidence" value="ECO:0007669"/>
    <property type="project" value="TreeGrafter"/>
</dbReference>
<evidence type="ECO:0000313" key="3">
    <source>
        <dbReference type="EMBL" id="EIE90892.1"/>
    </source>
</evidence>
<dbReference type="EMBL" id="CH476748">
    <property type="protein sequence ID" value="EIE90892.1"/>
    <property type="molecule type" value="Genomic_DNA"/>
</dbReference>
<dbReference type="OMA" id="RLVFKPW"/>
<dbReference type="InterPro" id="IPR010400">
    <property type="entry name" value="PITH_dom"/>
</dbReference>
<gene>
    <name evidence="3" type="ORF">RO3G_15603</name>
</gene>
<dbReference type="GO" id="GO:0005737">
    <property type="term" value="C:cytoplasm"/>
    <property type="evidence" value="ECO:0007669"/>
    <property type="project" value="UniProtKB-ARBA"/>
</dbReference>
<dbReference type="VEuPathDB" id="FungiDB:RO3G_15603"/>
<dbReference type="PANTHER" id="PTHR12175">
    <property type="entry name" value="AD039 HT014 THIOREDOXIN FAMILY TRP26"/>
    <property type="match status" value="1"/>
</dbReference>
<dbReference type="eggNOG" id="KOG1730">
    <property type="taxonomic scope" value="Eukaryota"/>
</dbReference>
<dbReference type="InParanoid" id="I1CR12"/>
<dbReference type="RefSeq" id="XP_067526288.1">
    <property type="nucleotide sequence ID" value="XM_067670187.1"/>
</dbReference>
<dbReference type="Pfam" id="PF06201">
    <property type="entry name" value="PITH"/>
    <property type="match status" value="1"/>
</dbReference>
<dbReference type="AlphaFoldDB" id="I1CR12"/>
<dbReference type="PROSITE" id="PS51532">
    <property type="entry name" value="PITH"/>
    <property type="match status" value="1"/>
</dbReference>
<dbReference type="Proteomes" id="UP000009138">
    <property type="component" value="Unassembled WGS sequence"/>
</dbReference>
<organism evidence="3 4">
    <name type="scientific">Rhizopus delemar (strain RA 99-880 / ATCC MYA-4621 / FGSC 9543 / NRRL 43880)</name>
    <name type="common">Mucormycosis agent</name>
    <name type="synonym">Rhizopus arrhizus var. delemar</name>
    <dbReference type="NCBI Taxonomy" id="246409"/>
    <lineage>
        <taxon>Eukaryota</taxon>
        <taxon>Fungi</taxon>
        <taxon>Fungi incertae sedis</taxon>
        <taxon>Mucoromycota</taxon>
        <taxon>Mucoromycotina</taxon>
        <taxon>Mucoromycetes</taxon>
        <taxon>Mucorales</taxon>
        <taxon>Mucorineae</taxon>
        <taxon>Rhizopodaceae</taxon>
        <taxon>Rhizopus</taxon>
    </lineage>
</organism>
<dbReference type="Gene3D" id="2.60.120.470">
    <property type="entry name" value="PITH domain"/>
    <property type="match status" value="1"/>
</dbReference>
<name>I1CR12_RHIO9</name>
<evidence type="ECO:0000313" key="4">
    <source>
        <dbReference type="Proteomes" id="UP000009138"/>
    </source>
</evidence>
<protein>
    <recommendedName>
        <fullName evidence="2">PITH domain-containing protein</fullName>
    </recommendedName>
</protein>
<evidence type="ECO:0000256" key="1">
    <source>
        <dbReference type="ARBA" id="ARBA00025788"/>
    </source>
</evidence>
<dbReference type="FunCoup" id="I1CR12">
    <property type="interactions" value="671"/>
</dbReference>
<dbReference type="InterPro" id="IPR045099">
    <property type="entry name" value="PITH1-like"/>
</dbReference>
<dbReference type="InterPro" id="IPR008979">
    <property type="entry name" value="Galactose-bd-like_sf"/>
</dbReference>
<sequence length="283" mass="31649">MSHCHHEHCDHDHEDLPESGEQFLLYSKIDLDNVRCLNEAEPNSGKKVIRPWNERMDDSKFLESDADEQLIVFIPFTGSVKLRSICLRTDRTESAPSKMKVFINREDVDFDAAESYSPIQEFDLVQGSNDVVEYGARITKFSSVRNITLFFPENFGEDTSIIRYIGFKGEWTEVKRDPIITVYEANANPADHKIPGMPATIKPENSMYEADELAKVGSADLTETEAEGEEDNLTLETAEADETLLAEMTAGVDVIEEFKPELVDTGAIEEETALLETGSAATG</sequence>
<feature type="domain" description="PITH" evidence="2">
    <location>
        <begin position="14"/>
        <end position="187"/>
    </location>
</feature>
<dbReference type="PANTHER" id="PTHR12175:SF1">
    <property type="entry name" value="PITH DOMAIN-CONTAINING PROTEIN 1"/>
    <property type="match status" value="1"/>
</dbReference>
<dbReference type="SUPFAM" id="SSF49785">
    <property type="entry name" value="Galactose-binding domain-like"/>
    <property type="match status" value="1"/>
</dbReference>
<dbReference type="InterPro" id="IPR037047">
    <property type="entry name" value="PITH_dom_sf"/>
</dbReference>
<evidence type="ECO:0000259" key="2">
    <source>
        <dbReference type="PROSITE" id="PS51532"/>
    </source>
</evidence>
<reference evidence="3 4" key="1">
    <citation type="journal article" date="2009" name="PLoS Genet.">
        <title>Genomic analysis of the basal lineage fungus Rhizopus oryzae reveals a whole-genome duplication.</title>
        <authorList>
            <person name="Ma L.-J."/>
            <person name="Ibrahim A.S."/>
            <person name="Skory C."/>
            <person name="Grabherr M.G."/>
            <person name="Burger G."/>
            <person name="Butler M."/>
            <person name="Elias M."/>
            <person name="Idnurm A."/>
            <person name="Lang B.F."/>
            <person name="Sone T."/>
            <person name="Abe A."/>
            <person name="Calvo S.E."/>
            <person name="Corrochano L.M."/>
            <person name="Engels R."/>
            <person name="Fu J."/>
            <person name="Hansberg W."/>
            <person name="Kim J.-M."/>
            <person name="Kodira C.D."/>
            <person name="Koehrsen M.J."/>
            <person name="Liu B."/>
            <person name="Miranda-Saavedra D."/>
            <person name="O'Leary S."/>
            <person name="Ortiz-Castellanos L."/>
            <person name="Poulter R."/>
            <person name="Rodriguez-Romero J."/>
            <person name="Ruiz-Herrera J."/>
            <person name="Shen Y.-Q."/>
            <person name="Zeng Q."/>
            <person name="Galagan J."/>
            <person name="Birren B.W."/>
            <person name="Cuomo C.A."/>
            <person name="Wickes B.L."/>
        </authorList>
    </citation>
    <scope>NUCLEOTIDE SEQUENCE [LARGE SCALE GENOMIC DNA]</scope>
    <source>
        <strain evidence="4">RA 99-880 / ATCC MYA-4621 / FGSC 9543 / NRRL 43880</strain>
    </source>
</reference>
<accession>I1CR12</accession>
<proteinExistence type="inferred from homology"/>